<feature type="region of interest" description="Disordered" evidence="1">
    <location>
        <begin position="1"/>
        <end position="22"/>
    </location>
</feature>
<protein>
    <submittedName>
        <fullName evidence="3">AAA family ATPase</fullName>
    </submittedName>
</protein>
<name>A0A369MNV0_EGGLN</name>
<dbReference type="Pfam" id="PF13749">
    <property type="entry name" value="HATPase_c_4"/>
    <property type="match status" value="1"/>
</dbReference>
<organism evidence="3 4">
    <name type="scientific">Eggerthella lenta</name>
    <name type="common">Eubacterium lentum</name>
    <dbReference type="NCBI Taxonomy" id="84112"/>
    <lineage>
        <taxon>Bacteria</taxon>
        <taxon>Bacillati</taxon>
        <taxon>Actinomycetota</taxon>
        <taxon>Coriobacteriia</taxon>
        <taxon>Eggerthellales</taxon>
        <taxon>Eggerthellaceae</taxon>
        <taxon>Eggerthella</taxon>
    </lineage>
</organism>
<dbReference type="PANTHER" id="PTHR30595">
    <property type="entry name" value="GLPR-RELATED TRANSCRIPTIONAL REPRESSOR"/>
    <property type="match status" value="1"/>
</dbReference>
<dbReference type="InterPro" id="IPR038461">
    <property type="entry name" value="Schlafen_AlbA_2_dom_sf"/>
</dbReference>
<dbReference type="Gene3D" id="3.30.950.30">
    <property type="entry name" value="Schlafen, AAA domain"/>
    <property type="match status" value="1"/>
</dbReference>
<feature type="region of interest" description="Disordered" evidence="1">
    <location>
        <begin position="546"/>
        <end position="565"/>
    </location>
</feature>
<dbReference type="RefSeq" id="WP_009305712.1">
    <property type="nucleotide sequence ID" value="NZ_AP025575.1"/>
</dbReference>
<evidence type="ECO:0000313" key="3">
    <source>
        <dbReference type="EMBL" id="RDB74624.1"/>
    </source>
</evidence>
<reference evidence="3 4" key="1">
    <citation type="journal article" date="2018" name="Elife">
        <title>Discovery and characterization of a prevalent human gut bacterial enzyme sufficient for the inactivation of a family of plant toxins.</title>
        <authorList>
            <person name="Koppel N."/>
            <person name="Bisanz J.E."/>
            <person name="Pandelia M.E."/>
            <person name="Turnbaugh P.J."/>
            <person name="Balskus E.P."/>
        </authorList>
    </citation>
    <scope>NUCLEOTIDE SEQUENCE [LARGE SCALE GENOMIC DNA]</scope>
    <source>
        <strain evidence="3 4">MR1 #12</strain>
    </source>
</reference>
<dbReference type="EMBL" id="PPTX01000036">
    <property type="protein sequence ID" value="RDB74624.1"/>
    <property type="molecule type" value="Genomic_DNA"/>
</dbReference>
<dbReference type="Gene3D" id="1.10.10.10">
    <property type="entry name" value="Winged helix-like DNA-binding domain superfamily/Winged helix DNA-binding domain"/>
    <property type="match status" value="2"/>
</dbReference>
<dbReference type="Gene3D" id="3.30.565.60">
    <property type="match status" value="1"/>
</dbReference>
<proteinExistence type="predicted"/>
<comment type="caution">
    <text evidence="3">The sequence shown here is derived from an EMBL/GenBank/DDBJ whole genome shotgun (WGS) entry which is preliminary data.</text>
</comment>
<dbReference type="SUPFAM" id="SSF46785">
    <property type="entry name" value="Winged helix' DNA-binding domain"/>
    <property type="match status" value="1"/>
</dbReference>
<dbReference type="InterPro" id="IPR036390">
    <property type="entry name" value="WH_DNA-bd_sf"/>
</dbReference>
<dbReference type="GeneID" id="69509614"/>
<evidence type="ECO:0000256" key="1">
    <source>
        <dbReference type="SAM" id="MobiDB-lite"/>
    </source>
</evidence>
<evidence type="ECO:0000259" key="2">
    <source>
        <dbReference type="Pfam" id="PF04326"/>
    </source>
</evidence>
<evidence type="ECO:0000313" key="4">
    <source>
        <dbReference type="Proteomes" id="UP000253752"/>
    </source>
</evidence>
<dbReference type="InterPro" id="IPR036388">
    <property type="entry name" value="WH-like_DNA-bd_sf"/>
</dbReference>
<feature type="domain" description="Schlafen AlbA-2" evidence="2">
    <location>
        <begin position="7"/>
        <end position="118"/>
    </location>
</feature>
<dbReference type="InterPro" id="IPR007421">
    <property type="entry name" value="Schlafen_AlbA_2_dom"/>
</dbReference>
<sequence length="565" mass="62117">MDIPSKESLTVEFKSDTTGNASKHGVDESLLVEAVVAMFNSEGGVLYLGVEDDGTPTGLNRKHADPVGLAALLANKTMPPIRVESELNTMSGVEVLRIVVPKGTVVGATSDGRILKRVVRVDGSPENIPMYPFEIATRLGNLGKLDFSNEAVSDASVEDFDPVEVSRLRRLIGSLPDSDRTLLDLDDAELFKALGLVRSFGDRMYPTVAGLLMVGKEDALSRHVPTAKSSFQVLEDTEVRLNVETALPLLAVFEKFEQYFSAQNASREVDRGLFRLSISDYDARAFREALVNAFAHRDYTILRPTRVLMDSEGMTISNPGGFVEGITYENLLTVPPHGRNPLLAEALKRVGLAEKTGRGVDRIYEGSLRFGRPLPDYSASTVNDVVLFTPRAPFDAAFTTMIFDEERQSGRPFTVFALMVLSVIRDERKVNFGALREATHIDQGRLHRVLGELVERGLIESHGTGRATTYLLSARVYRETGHALGYVRQKGIDDVRHPELVMELARVQGSLMRSDVAELLRVSPSKAGSIIKEMTASGKLRLEGHGRGARYYPADPDGERRESAI</sequence>
<dbReference type="AlphaFoldDB" id="A0A369MNV0"/>
<dbReference type="PANTHER" id="PTHR30595:SF6">
    <property type="entry name" value="SCHLAFEN ALBA-2 DOMAIN-CONTAINING PROTEIN"/>
    <property type="match status" value="1"/>
</dbReference>
<dbReference type="Pfam" id="PF04326">
    <property type="entry name" value="SLFN_AlbA_2"/>
    <property type="match status" value="1"/>
</dbReference>
<accession>A0A369MNV0</accession>
<dbReference type="InterPro" id="IPR038475">
    <property type="entry name" value="RecG_C_sf"/>
</dbReference>
<gene>
    <name evidence="3" type="ORF">C1872_15070</name>
</gene>
<dbReference type="Proteomes" id="UP000253752">
    <property type="component" value="Unassembled WGS sequence"/>
</dbReference>